<evidence type="ECO:0000259" key="12">
    <source>
        <dbReference type="PROSITE" id="PS50227"/>
    </source>
</evidence>
<dbReference type="PROSITE" id="PS50227">
    <property type="entry name" value="G_PROTEIN_RECEP_F2_3"/>
    <property type="match status" value="1"/>
</dbReference>
<feature type="transmembrane region" description="Helical" evidence="11">
    <location>
        <begin position="536"/>
        <end position="554"/>
    </location>
</feature>
<dbReference type="InterPro" id="IPR000832">
    <property type="entry name" value="GPCR_2_secretin-like"/>
</dbReference>
<dbReference type="CDD" id="cd15041">
    <property type="entry name" value="7tmB1_hormone_R"/>
    <property type="match status" value="1"/>
</dbReference>
<dbReference type="Gene3D" id="1.20.1070.10">
    <property type="entry name" value="Rhodopsin 7-helix transmembrane proteins"/>
    <property type="match status" value="1"/>
</dbReference>
<comment type="subcellular location">
    <subcellularLocation>
        <location evidence="1">Cell membrane</location>
        <topology evidence="1">Multi-pass membrane protein</topology>
    </subcellularLocation>
</comment>
<feature type="transmembrane region" description="Helical" evidence="11">
    <location>
        <begin position="451"/>
        <end position="475"/>
    </location>
</feature>
<dbReference type="GO" id="GO:0007188">
    <property type="term" value="P:adenylate cyclase-modulating G protein-coupled receptor signaling pathway"/>
    <property type="evidence" value="ECO:0007669"/>
    <property type="project" value="TreeGrafter"/>
</dbReference>
<dbReference type="InterPro" id="IPR017981">
    <property type="entry name" value="GPCR_2-like_7TM"/>
</dbReference>
<dbReference type="GO" id="GO:0007166">
    <property type="term" value="P:cell surface receptor signaling pathway"/>
    <property type="evidence" value="ECO:0007669"/>
    <property type="project" value="InterPro"/>
</dbReference>
<feature type="domain" description="G-protein coupled receptors family 2 profile 2" evidence="13">
    <location>
        <begin position="292"/>
        <end position="547"/>
    </location>
</feature>
<evidence type="ECO:0000256" key="3">
    <source>
        <dbReference type="ARBA" id="ARBA00022475"/>
    </source>
</evidence>
<keyword evidence="8" id="KW-0675">Receptor</keyword>
<evidence type="ECO:0000256" key="4">
    <source>
        <dbReference type="ARBA" id="ARBA00022692"/>
    </source>
</evidence>
<dbReference type="GO" id="GO:0005886">
    <property type="term" value="C:plasma membrane"/>
    <property type="evidence" value="ECO:0007669"/>
    <property type="project" value="UniProtKB-SubCell"/>
</dbReference>
<feature type="transmembrane region" description="Helical" evidence="11">
    <location>
        <begin position="328"/>
        <end position="346"/>
    </location>
</feature>
<dbReference type="Gene3D" id="4.10.1240.10">
    <property type="entry name" value="GPCR, family 2, extracellular hormone receptor domain"/>
    <property type="match status" value="1"/>
</dbReference>
<feature type="transmembrane region" description="Helical" evidence="11">
    <location>
        <begin position="496"/>
        <end position="516"/>
    </location>
</feature>
<evidence type="ECO:0000256" key="5">
    <source>
        <dbReference type="ARBA" id="ARBA00022989"/>
    </source>
</evidence>
<dbReference type="PROSITE" id="PS00650">
    <property type="entry name" value="G_PROTEIN_RECEP_F2_2"/>
    <property type="match status" value="1"/>
</dbReference>
<evidence type="ECO:0000256" key="8">
    <source>
        <dbReference type="ARBA" id="ARBA00023170"/>
    </source>
</evidence>
<dbReference type="PANTHER" id="PTHR45620">
    <property type="entry name" value="PDF RECEPTOR-LIKE PROTEIN-RELATED"/>
    <property type="match status" value="1"/>
</dbReference>
<organism evidence="14 15">
    <name type="scientific">Magallana gigas</name>
    <name type="common">Pacific oyster</name>
    <name type="synonym">Crassostrea gigas</name>
    <dbReference type="NCBI Taxonomy" id="29159"/>
    <lineage>
        <taxon>Eukaryota</taxon>
        <taxon>Metazoa</taxon>
        <taxon>Spiralia</taxon>
        <taxon>Lophotrochozoa</taxon>
        <taxon>Mollusca</taxon>
        <taxon>Bivalvia</taxon>
        <taxon>Autobranchia</taxon>
        <taxon>Pteriomorphia</taxon>
        <taxon>Ostreida</taxon>
        <taxon>Ostreoidea</taxon>
        <taxon>Ostreidae</taxon>
        <taxon>Magallana</taxon>
    </lineage>
</organism>
<keyword evidence="15" id="KW-1185">Reference proteome</keyword>
<dbReference type="Pfam" id="PF02793">
    <property type="entry name" value="HRM"/>
    <property type="match status" value="1"/>
</dbReference>
<dbReference type="GO" id="GO:0008528">
    <property type="term" value="F:G protein-coupled peptide receptor activity"/>
    <property type="evidence" value="ECO:0007669"/>
    <property type="project" value="TreeGrafter"/>
</dbReference>
<dbReference type="PRINTS" id="PR00249">
    <property type="entry name" value="GPCRSECRETIN"/>
</dbReference>
<keyword evidence="6" id="KW-0297">G-protein coupled receptor</keyword>
<dbReference type="InterPro" id="IPR017983">
    <property type="entry name" value="GPCR_2_secretin-like_CS"/>
</dbReference>
<dbReference type="InterPro" id="IPR001879">
    <property type="entry name" value="GPCR_2_extracellular_dom"/>
</dbReference>
<dbReference type="InterPro" id="IPR050332">
    <property type="entry name" value="GPCR_2"/>
</dbReference>
<dbReference type="InterPro" id="IPR036445">
    <property type="entry name" value="GPCR_2_extracell_dom_sf"/>
</dbReference>
<evidence type="ECO:0000256" key="10">
    <source>
        <dbReference type="ARBA" id="ARBA00023224"/>
    </source>
</evidence>
<dbReference type="PROSITE" id="PS00649">
    <property type="entry name" value="G_PROTEIN_RECEP_F2_1"/>
    <property type="match status" value="1"/>
</dbReference>
<dbReference type="SUPFAM" id="SSF111418">
    <property type="entry name" value="Hormone receptor domain"/>
    <property type="match status" value="1"/>
</dbReference>
<dbReference type="SMART" id="SM00008">
    <property type="entry name" value="HormR"/>
    <property type="match status" value="1"/>
</dbReference>
<keyword evidence="9" id="KW-0325">Glycoprotein</keyword>
<evidence type="ECO:0008006" key="16">
    <source>
        <dbReference type="Google" id="ProtNLM"/>
    </source>
</evidence>
<feature type="transmembrane region" description="Helical" evidence="11">
    <location>
        <begin position="380"/>
        <end position="398"/>
    </location>
</feature>
<dbReference type="EnsemblMetazoa" id="G32060.11">
    <property type="protein sequence ID" value="G32060.11:cds"/>
    <property type="gene ID" value="G32060"/>
</dbReference>
<name>A0A8W8M9W1_MAGGI</name>
<accession>A0A8W8M9W1</accession>
<keyword evidence="4 11" id="KW-0812">Transmembrane</keyword>
<feature type="transmembrane region" description="Helical" evidence="11">
    <location>
        <begin position="293"/>
        <end position="316"/>
    </location>
</feature>
<evidence type="ECO:0000259" key="13">
    <source>
        <dbReference type="PROSITE" id="PS50261"/>
    </source>
</evidence>
<keyword evidence="7 11" id="KW-0472">Membrane</keyword>
<feature type="transmembrane region" description="Helical" evidence="11">
    <location>
        <begin position="410"/>
        <end position="431"/>
    </location>
</feature>
<dbReference type="PROSITE" id="PS50261">
    <property type="entry name" value="G_PROTEIN_RECEP_F2_4"/>
    <property type="match status" value="1"/>
</dbReference>
<comment type="similarity">
    <text evidence="2">Belongs to the G-protein coupled receptor 2 family.</text>
</comment>
<sequence length="630" mass="72779">MATPILMAYARALLPGLTPLSFLVRDGRFTLASRVRNFYAVGLLRMLTALEITMETVRYREKSEREDDLPTTYCKNLFLKDRKGSFYLISKSCLTHLVCVWVLLIQVCIRCSAERHKVTRGLHCRSYVRFHNTADNFRLHACASCFNFLFYFLNPRLNTSNDDPQLAFIYNGNLINLKSWDFRNYSVQSSVCSYLSNDECQRWLSCCQSADSCCERQLSLPAEVNNTCGRIWDGWLCWNDAASGSLNYNSCPLFVPFFTQSREAIKRCGKDGQWIQKTVYSPCLQKEELETTIFIGLGCSVTSIVFLIPSIVILLQYKLLRKQHRIRLHLNLFLSLTLKEVMEILWDMLVTYDKVTSTEVFETTLMKNRVGCKLLSFLKIYFKCCCFTWMFAEGFYLHRLMSNAFSPPRSLTPVYILGWTVPLLSSSIYGILRGVYSNESCWAYGFYNLEWIFDAPNVIFLVLNLIFLSNILRILMTQLQSHPNEPGNFRKAVKATFILIPLFGIQLFVTIYRVPISKEGGLEYERVTVIINHTQGFFVAMVFCFLNAEVISNLRRSLRHQIRDTSFSMSKRLNHTTHHTLSVRSECDGAKDYHQSNHSFLETGQETEEIELKETSLLNGPPTAKSEFYE</sequence>
<dbReference type="Proteomes" id="UP000005408">
    <property type="component" value="Unassembled WGS sequence"/>
</dbReference>
<dbReference type="Pfam" id="PF00002">
    <property type="entry name" value="7tm_2"/>
    <property type="match status" value="1"/>
</dbReference>
<evidence type="ECO:0000256" key="2">
    <source>
        <dbReference type="ARBA" id="ARBA00005314"/>
    </source>
</evidence>
<dbReference type="AlphaFoldDB" id="A0A8W8M9W1"/>
<dbReference type="PANTHER" id="PTHR45620:SF42">
    <property type="entry name" value="G-PROTEIN COUPLED RECEPTOR SEB-2"/>
    <property type="match status" value="1"/>
</dbReference>
<evidence type="ECO:0000313" key="15">
    <source>
        <dbReference type="Proteomes" id="UP000005408"/>
    </source>
</evidence>
<protein>
    <recommendedName>
        <fullName evidence="16">Calcitonin gene-related peptide type 1 receptor</fullName>
    </recommendedName>
</protein>
<proteinExistence type="inferred from homology"/>
<evidence type="ECO:0000313" key="14">
    <source>
        <dbReference type="EnsemblMetazoa" id="G32060.11:cds"/>
    </source>
</evidence>
<evidence type="ECO:0000256" key="9">
    <source>
        <dbReference type="ARBA" id="ARBA00023180"/>
    </source>
</evidence>
<keyword evidence="10" id="KW-0807">Transducer</keyword>
<feature type="domain" description="G-protein coupled receptors family 2 profile 1" evidence="12">
    <location>
        <begin position="213"/>
        <end position="287"/>
    </location>
</feature>
<evidence type="ECO:0000256" key="7">
    <source>
        <dbReference type="ARBA" id="ARBA00023136"/>
    </source>
</evidence>
<keyword evidence="3" id="KW-1003">Cell membrane</keyword>
<evidence type="ECO:0000256" key="6">
    <source>
        <dbReference type="ARBA" id="ARBA00023040"/>
    </source>
</evidence>
<evidence type="ECO:0000256" key="11">
    <source>
        <dbReference type="SAM" id="Phobius"/>
    </source>
</evidence>
<keyword evidence="5 11" id="KW-1133">Transmembrane helix</keyword>
<reference evidence="14" key="1">
    <citation type="submission" date="2022-08" db="UniProtKB">
        <authorList>
            <consortium name="EnsemblMetazoa"/>
        </authorList>
    </citation>
    <scope>IDENTIFICATION</scope>
    <source>
        <strain evidence="14">05x7-T-G4-1.051#20</strain>
    </source>
</reference>
<evidence type="ECO:0000256" key="1">
    <source>
        <dbReference type="ARBA" id="ARBA00004651"/>
    </source>
</evidence>